<name>Q84661_PBCV1</name>
<protein>
    <submittedName>
        <fullName evidence="1">Uncharacterized protein</fullName>
    </submittedName>
</protein>
<dbReference type="RefSeq" id="NP_048704.1">
    <property type="nucleotide sequence ID" value="NC_000852.5"/>
</dbReference>
<reference evidence="1 2" key="7">
    <citation type="journal article" date="2000" name="Virology">
        <title>Characterization of a beta-1,3-glucanase encoded by chlorella virus PBCV-1.</title>
        <authorList>
            <person name="Sun L."/>
            <person name="Gurnon J.R."/>
            <person name="Adams B.J."/>
            <person name="Graves M.V."/>
            <person name="Van Etten J.L."/>
        </authorList>
    </citation>
    <scope>NUCLEOTIDE SEQUENCE [LARGE SCALE GENOMIC DNA]</scope>
</reference>
<dbReference type="KEGG" id="vg:918274"/>
<dbReference type="Proteomes" id="UP000000862">
    <property type="component" value="Segment"/>
</dbReference>
<organism evidence="1 2">
    <name type="scientific">Paramecium bursaria Chlorella virus 1</name>
    <name type="common">PBCV-1</name>
    <dbReference type="NCBI Taxonomy" id="10506"/>
    <lineage>
        <taxon>Viruses</taxon>
        <taxon>Varidnaviria</taxon>
        <taxon>Bamfordvirae</taxon>
        <taxon>Nucleocytoviricota</taxon>
        <taxon>Megaviricetes</taxon>
        <taxon>Algavirales</taxon>
        <taxon>Phycodnaviridae</taxon>
        <taxon>Chlorovirus</taxon>
        <taxon>Chlorovirus vanettense</taxon>
    </lineage>
</organism>
<evidence type="ECO:0000313" key="2">
    <source>
        <dbReference type="Proteomes" id="UP000000862"/>
    </source>
</evidence>
<dbReference type="GeneID" id="918274"/>
<reference evidence="1 2" key="1">
    <citation type="journal article" date="1995" name="Virology">
        <title>Analysis of 45 kb of DNA located at the left end of the chlorella virus PBCV-1 genome.</title>
        <authorList>
            <person name="Lu Z."/>
            <person name="Li Y."/>
            <person name="Zhang Y."/>
            <person name="Kutish G.F."/>
            <person name="Rock D.L."/>
            <person name="Van Etten J.L."/>
        </authorList>
    </citation>
    <scope>NUCLEOTIDE SEQUENCE [LARGE SCALE GENOMIC DNA]</scope>
</reference>
<reference evidence="1 2" key="4">
    <citation type="journal article" date="1996" name="Virology">
        <title>Analysis of 76 kb of the chlorella virus PBCV-1 330-kb genome: map positions 182 to 258.</title>
        <authorList>
            <person name="Kutish G.F."/>
            <person name="Li Y."/>
            <person name="Lu Z."/>
            <person name="Furuta M."/>
            <person name="Rock D.L."/>
            <person name="Van Etten J.L."/>
        </authorList>
    </citation>
    <scope>NUCLEOTIDE SEQUENCE [LARGE SCALE GENOMIC DNA]</scope>
</reference>
<organismHost>
    <name type="scientific">Chlorella</name>
    <dbReference type="NCBI Taxonomy" id="3071"/>
</organismHost>
<evidence type="ECO:0000313" key="1">
    <source>
        <dbReference type="EMBL" id="AAC96715.1"/>
    </source>
</evidence>
<accession>Q84661</accession>
<reference evidence="1 2" key="6">
    <citation type="journal article" date="1999" name="Virology">
        <title>Chlorella virus PBCV-1 encodes a functional homospermidine synthase.</title>
        <authorList>
            <person name="Kaiser A."/>
            <person name="Vollmert M."/>
            <person name="Tholl D."/>
            <person name="Graves M.V."/>
            <person name="Gurnon J.R."/>
            <person name="Xing W."/>
            <person name="Lisec A.D."/>
            <person name="Nickerson K.W."/>
            <person name="Van Etten J.L."/>
        </authorList>
    </citation>
    <scope>NUCLEOTIDE SEQUENCE [LARGE SCALE GENOMIC DNA]</scope>
</reference>
<gene>
    <name evidence="1" type="primary">a347L</name>
</gene>
<proteinExistence type="predicted"/>
<reference evidence="1 2" key="3">
    <citation type="journal article" date="1996" name="Virology">
        <title>Analysis of 94 kb of the chlorella virus PBCV-1 330-kb genome: map positions 88 to 182.</title>
        <authorList>
            <person name="Lu Z."/>
            <person name="Li Y."/>
            <person name="Que Q."/>
            <person name="Kutish G.F."/>
            <person name="Rock D.L."/>
            <person name="Van Etten J.L."/>
        </authorList>
    </citation>
    <scope>NUCLEOTIDE SEQUENCE [LARGE SCALE GENOMIC DNA]</scope>
</reference>
<sequence>MRVRHIVFLGFWVYKTGQHLDERLDVQLFPRFEDARSEDVARCHLVFFPDEFNAIHLVRVDGHRGKRHCD</sequence>
<keyword evidence="2" id="KW-1185">Reference proteome</keyword>
<dbReference type="OrthoDB" id="38528at10239"/>
<reference evidence="1 2" key="8">
    <citation type="journal article" date="2010" name="J. Virol.">
        <title>Microarray analysis of Paramecium bursaria chlorella virus 1 transcription.</title>
        <authorList>
            <person name="Yanai-Balser G.M."/>
            <person name="Duncan G.A."/>
            <person name="Eudy J.D."/>
            <person name="Wang D."/>
            <person name="Li X."/>
            <person name="Agarkova I.V."/>
            <person name="Dunigan D.D."/>
            <person name="Van Etten J.L."/>
        </authorList>
    </citation>
    <scope>NUCLEOTIDE SEQUENCE [LARGE SCALE GENOMIC DNA]</scope>
</reference>
<dbReference type="EMBL" id="JF411744">
    <property type="protein sequence ID" value="AAC96715.1"/>
    <property type="molecule type" value="Genomic_DNA"/>
</dbReference>
<reference evidence="1 2" key="5">
    <citation type="journal article" date="1997" name="Virology">
        <title>Analysis of 74 kb of DNA located at the right end of the 330-kb chlorella virus PBCV-1 genome.</title>
        <authorList>
            <person name="Li Y."/>
            <person name="Lu Z."/>
            <person name="Sun L."/>
            <person name="Ropp S."/>
            <person name="Kutish G.F."/>
            <person name="Rock D.L."/>
            <person name="Van Etten J.L."/>
        </authorList>
    </citation>
    <scope>NUCLEOTIDE SEQUENCE [LARGE SCALE GENOMIC DNA]</scope>
</reference>
<dbReference type="PIR" id="T17847">
    <property type="entry name" value="T17847"/>
</dbReference>
<reference evidence="1 2" key="2">
    <citation type="journal article" date="1995" name="Virology">
        <title>Analysis of 43 kb of the Chlorella virus PBCV-1 330-kb genome: map positions 45 to 88.</title>
        <authorList>
            <person name="Li Y."/>
            <person name="Lu Z."/>
            <person name="Burbank D.E."/>
            <person name="Kutish G.F."/>
            <person name="Rock D.L."/>
            <person name="Van Etten J.L."/>
        </authorList>
    </citation>
    <scope>NUCLEOTIDE SEQUENCE [LARGE SCALE GENOMIC DNA]</scope>
</reference>